<name>B0CZ14_LACBS</name>
<dbReference type="Proteomes" id="UP000001194">
    <property type="component" value="Unassembled WGS sequence"/>
</dbReference>
<dbReference type="Gene3D" id="3.40.50.300">
    <property type="entry name" value="P-loop containing nucleotide triphosphate hydrolases"/>
    <property type="match status" value="1"/>
</dbReference>
<reference evidence="2 3" key="1">
    <citation type="journal article" date="2008" name="Nature">
        <title>The genome of Laccaria bicolor provides insights into mycorrhizal symbiosis.</title>
        <authorList>
            <person name="Martin F."/>
            <person name="Aerts A."/>
            <person name="Ahren D."/>
            <person name="Brun A."/>
            <person name="Danchin E.G.J."/>
            <person name="Duchaussoy F."/>
            <person name="Gibon J."/>
            <person name="Kohler A."/>
            <person name="Lindquist E."/>
            <person name="Pereda V."/>
            <person name="Salamov A."/>
            <person name="Shapiro H.J."/>
            <person name="Wuyts J."/>
            <person name="Blaudez D."/>
            <person name="Buee M."/>
            <person name="Brokstein P."/>
            <person name="Canbaeck B."/>
            <person name="Cohen D."/>
            <person name="Courty P.E."/>
            <person name="Coutinho P.M."/>
            <person name="Delaruelle C."/>
            <person name="Detter J.C."/>
            <person name="Deveau A."/>
            <person name="DiFazio S."/>
            <person name="Duplessis S."/>
            <person name="Fraissinet-Tachet L."/>
            <person name="Lucic E."/>
            <person name="Frey-Klett P."/>
            <person name="Fourrey C."/>
            <person name="Feussner I."/>
            <person name="Gay G."/>
            <person name="Grimwood J."/>
            <person name="Hoegger P.J."/>
            <person name="Jain P."/>
            <person name="Kilaru S."/>
            <person name="Labbe J."/>
            <person name="Lin Y.C."/>
            <person name="Legue V."/>
            <person name="Le Tacon F."/>
            <person name="Marmeisse R."/>
            <person name="Melayah D."/>
            <person name="Montanini B."/>
            <person name="Muratet M."/>
            <person name="Nehls U."/>
            <person name="Niculita-Hirzel H."/>
            <person name="Oudot-Le Secq M.P."/>
            <person name="Peter M."/>
            <person name="Quesneville H."/>
            <person name="Rajashekar B."/>
            <person name="Reich M."/>
            <person name="Rouhier N."/>
            <person name="Schmutz J."/>
            <person name="Yin T."/>
            <person name="Chalot M."/>
            <person name="Henrissat B."/>
            <person name="Kuees U."/>
            <person name="Lucas S."/>
            <person name="Van de Peer Y."/>
            <person name="Podila G.K."/>
            <person name="Polle A."/>
            <person name="Pukkila P.J."/>
            <person name="Richardson P.M."/>
            <person name="Rouze P."/>
            <person name="Sanders I.R."/>
            <person name="Stajich J.E."/>
            <person name="Tunlid A."/>
            <person name="Tuskan G."/>
            <person name="Grigoriev I.V."/>
        </authorList>
    </citation>
    <scope>NUCLEOTIDE SEQUENCE [LARGE SCALE GENOMIC DNA]</scope>
    <source>
        <strain evidence="3">S238N-H82 / ATCC MYA-4686</strain>
    </source>
</reference>
<proteinExistence type="predicted"/>
<dbReference type="InterPro" id="IPR006073">
    <property type="entry name" value="GTP-bd"/>
</dbReference>
<dbReference type="KEGG" id="lbc:LACBIDRAFT_246555"/>
<dbReference type="CDD" id="cd00882">
    <property type="entry name" value="Ras_like_GTPase"/>
    <property type="match status" value="1"/>
</dbReference>
<dbReference type="HOGENOM" id="CLU_018003_0_1_1"/>
<evidence type="ECO:0000313" key="3">
    <source>
        <dbReference type="Proteomes" id="UP000001194"/>
    </source>
</evidence>
<dbReference type="EMBL" id="DS547094">
    <property type="protein sequence ID" value="EDR12981.1"/>
    <property type="molecule type" value="Genomic_DNA"/>
</dbReference>
<dbReference type="Pfam" id="PF01926">
    <property type="entry name" value="MMR_HSR1"/>
    <property type="match status" value="1"/>
</dbReference>
<accession>B0CZ14</accession>
<evidence type="ECO:0000313" key="2">
    <source>
        <dbReference type="EMBL" id="EDR12981.1"/>
    </source>
</evidence>
<organism evidence="3">
    <name type="scientific">Laccaria bicolor (strain S238N-H82 / ATCC MYA-4686)</name>
    <name type="common">Bicoloured deceiver</name>
    <name type="synonym">Laccaria laccata var. bicolor</name>
    <dbReference type="NCBI Taxonomy" id="486041"/>
    <lineage>
        <taxon>Eukaryota</taxon>
        <taxon>Fungi</taxon>
        <taxon>Dikarya</taxon>
        <taxon>Basidiomycota</taxon>
        <taxon>Agaricomycotina</taxon>
        <taxon>Agaricomycetes</taxon>
        <taxon>Agaricomycetidae</taxon>
        <taxon>Agaricales</taxon>
        <taxon>Agaricineae</taxon>
        <taxon>Hydnangiaceae</taxon>
        <taxon>Laccaria</taxon>
    </lineage>
</organism>
<feature type="non-terminal residue" evidence="2">
    <location>
        <position position="1"/>
    </location>
</feature>
<dbReference type="GeneID" id="6072054"/>
<evidence type="ECO:0000259" key="1">
    <source>
        <dbReference type="Pfam" id="PF01926"/>
    </source>
</evidence>
<keyword evidence="3" id="KW-1185">Reference proteome</keyword>
<protein>
    <submittedName>
        <fullName evidence="2">Predicted protein</fullName>
    </submittedName>
</protein>
<sequence>IMGPSGVGKSTFINRLAGRDDVVKVGHDQTSCTTELQPVVIDPPSSISLQNRRLVLVDTPGFDETFATESETLRRIASWLANAYSADTKLSGVIYLHDISSARMKGTSVRNLEVFRKLCGDRALRSVLLGTTKWNQLERHSEGEERVKQLRDEFWRAMIEHGSIVHNFEGTPESAWEMVDAVLAQVACDVIIPYVTHPL</sequence>
<gene>
    <name evidence="2" type="ORF">LACBIDRAFT_246555</name>
</gene>
<feature type="domain" description="G" evidence="1">
    <location>
        <begin position="1"/>
        <end position="98"/>
    </location>
</feature>
<dbReference type="AlphaFoldDB" id="B0CZ14"/>
<dbReference type="OrthoDB" id="8954335at2759"/>
<dbReference type="InParanoid" id="B0CZ14"/>
<dbReference type="RefSeq" id="XP_001877245.1">
    <property type="nucleotide sequence ID" value="XM_001877210.1"/>
</dbReference>
<dbReference type="SUPFAM" id="SSF52540">
    <property type="entry name" value="P-loop containing nucleoside triphosphate hydrolases"/>
    <property type="match status" value="1"/>
</dbReference>
<dbReference type="InterPro" id="IPR027417">
    <property type="entry name" value="P-loop_NTPase"/>
</dbReference>
<dbReference type="GO" id="GO:0005525">
    <property type="term" value="F:GTP binding"/>
    <property type="evidence" value="ECO:0007669"/>
    <property type="project" value="InterPro"/>
</dbReference>